<accession>A0ABN9CQU0</accession>
<dbReference type="EMBL" id="CATNWA010011481">
    <property type="protein sequence ID" value="CAI9561813.1"/>
    <property type="molecule type" value="Genomic_DNA"/>
</dbReference>
<dbReference type="Proteomes" id="UP001162483">
    <property type="component" value="Unassembled WGS sequence"/>
</dbReference>
<comment type="caution">
    <text evidence="1">The sequence shown here is derived from an EMBL/GenBank/DDBJ whole genome shotgun (WGS) entry which is preliminary data.</text>
</comment>
<evidence type="ECO:0000313" key="1">
    <source>
        <dbReference type="EMBL" id="CAI9561813.1"/>
    </source>
</evidence>
<proteinExistence type="predicted"/>
<name>A0ABN9CQU0_9NEOB</name>
<reference evidence="1" key="1">
    <citation type="submission" date="2023-05" db="EMBL/GenBank/DDBJ databases">
        <authorList>
            <person name="Stuckert A."/>
        </authorList>
    </citation>
    <scope>NUCLEOTIDE SEQUENCE</scope>
</reference>
<protein>
    <submittedName>
        <fullName evidence="1">Uncharacterized protein</fullName>
    </submittedName>
</protein>
<sequence length="87" mass="9719">MVWSTDRLTPPTPSPSAAMLAALISSIFQRQPLLELLTLSTCTHLLWVDHGEACVEWNLSCYTAVWSWPPCCQLQASFRVLAIFLLA</sequence>
<gene>
    <name evidence="1" type="ORF">SPARVUS_LOCUS5500682</name>
</gene>
<keyword evidence="2" id="KW-1185">Reference proteome</keyword>
<evidence type="ECO:0000313" key="2">
    <source>
        <dbReference type="Proteomes" id="UP001162483"/>
    </source>
</evidence>
<organism evidence="1 2">
    <name type="scientific">Staurois parvus</name>
    <dbReference type="NCBI Taxonomy" id="386267"/>
    <lineage>
        <taxon>Eukaryota</taxon>
        <taxon>Metazoa</taxon>
        <taxon>Chordata</taxon>
        <taxon>Craniata</taxon>
        <taxon>Vertebrata</taxon>
        <taxon>Euteleostomi</taxon>
        <taxon>Amphibia</taxon>
        <taxon>Batrachia</taxon>
        <taxon>Anura</taxon>
        <taxon>Neobatrachia</taxon>
        <taxon>Ranoidea</taxon>
        <taxon>Ranidae</taxon>
        <taxon>Staurois</taxon>
    </lineage>
</organism>